<dbReference type="Proteomes" id="UP000599312">
    <property type="component" value="Unassembled WGS sequence"/>
</dbReference>
<dbReference type="AlphaFoldDB" id="A0A931BUS0"/>
<dbReference type="InterPro" id="IPR011049">
    <property type="entry name" value="Serralysin-like_metalloprot_C"/>
</dbReference>
<comment type="caution">
    <text evidence="8">The sequence shown here is derived from an EMBL/GenBank/DDBJ whole genome shotgun (WGS) entry which is preliminary data.</text>
</comment>
<evidence type="ECO:0000256" key="1">
    <source>
        <dbReference type="ARBA" id="ARBA00001913"/>
    </source>
</evidence>
<proteinExistence type="predicted"/>
<comment type="cofactor">
    <cofactor evidence="1">
        <name>Ca(2+)</name>
        <dbReference type="ChEBI" id="CHEBI:29108"/>
    </cofactor>
</comment>
<dbReference type="PANTHER" id="PTHR38340">
    <property type="entry name" value="S-LAYER PROTEIN"/>
    <property type="match status" value="1"/>
</dbReference>
<dbReference type="PANTHER" id="PTHR38340:SF1">
    <property type="entry name" value="S-LAYER PROTEIN"/>
    <property type="match status" value="1"/>
</dbReference>
<dbReference type="InterPro" id="IPR050557">
    <property type="entry name" value="RTX_toxin/Mannuronan_C5-epim"/>
</dbReference>
<evidence type="ECO:0000259" key="7">
    <source>
        <dbReference type="Pfam" id="PF08548"/>
    </source>
</evidence>
<comment type="subcellular location">
    <subcellularLocation>
        <location evidence="2">Secreted</location>
    </subcellularLocation>
</comment>
<dbReference type="GO" id="GO:0005615">
    <property type="term" value="C:extracellular space"/>
    <property type="evidence" value="ECO:0007669"/>
    <property type="project" value="InterPro"/>
</dbReference>
<feature type="domain" description="Haemolysin-type calcium binding-related" evidence="6">
    <location>
        <begin position="5"/>
        <end position="38"/>
    </location>
</feature>
<name>A0A931BUS0_9HYPH</name>
<dbReference type="InterPro" id="IPR010566">
    <property type="entry name" value="Haemolys_ca-bd"/>
</dbReference>
<keyword evidence="4" id="KW-0677">Repeat</keyword>
<evidence type="ECO:0000256" key="5">
    <source>
        <dbReference type="SAM" id="MobiDB-lite"/>
    </source>
</evidence>
<evidence type="ECO:0000256" key="3">
    <source>
        <dbReference type="ARBA" id="ARBA00022525"/>
    </source>
</evidence>
<dbReference type="GO" id="GO:0005509">
    <property type="term" value="F:calcium ion binding"/>
    <property type="evidence" value="ECO:0007669"/>
    <property type="project" value="InterPro"/>
</dbReference>
<dbReference type="EMBL" id="JADQDO010000005">
    <property type="protein sequence ID" value="MBF9234190.1"/>
    <property type="molecule type" value="Genomic_DNA"/>
</dbReference>
<dbReference type="InterPro" id="IPR018511">
    <property type="entry name" value="Hemolysin-typ_Ca-bd_CS"/>
</dbReference>
<dbReference type="Pfam" id="PF06594">
    <property type="entry name" value="HCBP_related"/>
    <property type="match status" value="1"/>
</dbReference>
<evidence type="ECO:0000313" key="8">
    <source>
        <dbReference type="EMBL" id="MBF9234190.1"/>
    </source>
</evidence>
<accession>A0A931BUS0</accession>
<evidence type="ECO:0000259" key="6">
    <source>
        <dbReference type="Pfam" id="PF06594"/>
    </source>
</evidence>
<dbReference type="PRINTS" id="PR00313">
    <property type="entry name" value="CABNDNGRPT"/>
</dbReference>
<organism evidence="8 9">
    <name type="scientific">Microvirga alba</name>
    <dbReference type="NCBI Taxonomy" id="2791025"/>
    <lineage>
        <taxon>Bacteria</taxon>
        <taxon>Pseudomonadati</taxon>
        <taxon>Pseudomonadota</taxon>
        <taxon>Alphaproteobacteria</taxon>
        <taxon>Hyphomicrobiales</taxon>
        <taxon>Methylobacteriaceae</taxon>
        <taxon>Microvirga</taxon>
    </lineage>
</organism>
<feature type="region of interest" description="Disordered" evidence="5">
    <location>
        <begin position="47"/>
        <end position="72"/>
    </location>
</feature>
<dbReference type="Gene3D" id="2.150.10.10">
    <property type="entry name" value="Serralysin-like metalloprotease, C-terminal"/>
    <property type="match status" value="1"/>
</dbReference>
<evidence type="ECO:0000313" key="9">
    <source>
        <dbReference type="Proteomes" id="UP000599312"/>
    </source>
</evidence>
<dbReference type="Pfam" id="PF08548">
    <property type="entry name" value="Peptidase_M10_C"/>
    <property type="match status" value="1"/>
</dbReference>
<protein>
    <submittedName>
        <fullName evidence="8">M10 family metallopeptidase C-terminal domain-containing protein</fullName>
    </submittedName>
</protein>
<keyword evidence="3" id="KW-0964">Secreted</keyword>
<evidence type="ECO:0000256" key="4">
    <source>
        <dbReference type="ARBA" id="ARBA00022737"/>
    </source>
</evidence>
<feature type="domain" description="Peptidase M10 serralysin C-terminal" evidence="7">
    <location>
        <begin position="103"/>
        <end position="217"/>
    </location>
</feature>
<gene>
    <name evidence="8" type="ORF">I2H38_12485</name>
</gene>
<keyword evidence="9" id="KW-1185">Reference proteome</keyword>
<dbReference type="Pfam" id="PF00353">
    <property type="entry name" value="HemolysinCabind"/>
    <property type="match status" value="1"/>
</dbReference>
<reference evidence="8" key="1">
    <citation type="submission" date="2020-11" db="EMBL/GenBank/DDBJ databases">
        <authorList>
            <person name="Kim M.K."/>
        </authorList>
    </citation>
    <scope>NUCLEOTIDE SEQUENCE</scope>
    <source>
        <strain evidence="8">BT350</strain>
    </source>
</reference>
<dbReference type="InterPro" id="IPR013858">
    <property type="entry name" value="Peptidase_M10B_C"/>
</dbReference>
<evidence type="ECO:0000256" key="2">
    <source>
        <dbReference type="ARBA" id="ARBA00004613"/>
    </source>
</evidence>
<sequence>MELNGQTLIVEGYFNDEPHKNGQIEKLVFSDGSEWTLQDVLKVVQPVPSDDVDPNEPPHPEDKVITGSKGNDVLRGGDGDDLVLGGQGNDKLFGDAGDDTLDGGAGTDILVGGAGADVFRFSGKSDSSPGKNRDVILDFMQGADKIDLSGIDANTRKKGDDSFNTLLSAKEKFTAAGQMRYDAKKGILSLNTDKDAAAEFEIHLKNKPAFLKLSDFIL</sequence>
<dbReference type="PROSITE" id="PS00330">
    <property type="entry name" value="HEMOLYSIN_CALCIUM"/>
    <property type="match status" value="2"/>
</dbReference>
<dbReference type="InterPro" id="IPR001343">
    <property type="entry name" value="Hemolysn_Ca-bd"/>
</dbReference>
<dbReference type="SUPFAM" id="SSF51120">
    <property type="entry name" value="beta-Roll"/>
    <property type="match status" value="1"/>
</dbReference>